<sequence>MQLRTSYNSSAFSDNTVDIETASGLTPASMPGVDVSDTSLMEPRRAHSLKAHKALPRKRDLLNEQDQHLAQHDATREQDNSLASDGFTYPTTPALPLTPPSAHAELATPRSRVLSVDSDVSGQATPTYQLSPPTPEITPPRVVSNPRRRDGLTPTQPSMSSRAESFITAREAMSSDEDMNKANKTGNSSLRSSRQRLPHPLRTNTSTSEAVMTSTVDRKENIPADKKTDDVDPHTFDHFDGEWSQSHQTSPATSSEMQKHGRRRPRVKKDKPSPQNDSLPSTPPAPLKREKSLRDRVQASQVKASNASVENFAEEIGWVSPDEHADMSDRIHSWRNSGVSTTSTVEAMVIDTPPKARRTLRKMEKHSSLRSVSSPIPRSYHENAASNVPDHHRLLRKTARISDQTRWSVSSDLSFTPSMASARPKETQEVIPVVVIPERRSSLKSSAPSSRNHSRTRSISSSRRPTTAPDSGIVSFDIPRHKRRAMSEIIPSSRSSRDMNRRGYNTVPSVPRRTSSLSAPTTRNNSRAPSLTSETVRHHDARPDAQASHAHVDSKVVQPPTVAMPEVPTLEPTIQSTELTLRPSEHLYDEGSPMISPSLRLTTPFQPSIQSLSPGPVEISEARLVPFFFHNNKSLLVVEQPPQSEFRGIRQQQTQQNMAEATPPEPQTPEMENLTSFGNVDSPLRNPRPPPKPPAFKVIPPTPHDELGNPLANGLPSSSDNSNGLVRRLSSVRRRLSSRRQSEITPPIHPRRARNRKAGKDIDSQLHPLWRPRPFWDDVVDQDEDSSATNRPMSQFEDDNDDEAYVGNSLGIPQKRIVNGPLALIRRVSTKSRYWRSRRRNQKGAGRVSPMNSAIHVQRVLSPVHGRQYTLPGLNFQITFRSLRDLHEWLIRLRHRRETERLEARREKLRKSIKGRVVMQPDHSVNF</sequence>
<dbReference type="EMBL" id="PDNA01000204">
    <property type="protein sequence ID" value="PGH04011.1"/>
    <property type="molecule type" value="Genomic_DNA"/>
</dbReference>
<feature type="region of interest" description="Disordered" evidence="1">
    <location>
        <begin position="652"/>
        <end position="802"/>
    </location>
</feature>
<feature type="compositionally biased region" description="Low complexity" evidence="1">
    <location>
        <begin position="658"/>
        <end position="672"/>
    </location>
</feature>
<proteinExistence type="predicted"/>
<feature type="compositionally biased region" description="Polar residues" evidence="1">
    <location>
        <begin position="122"/>
        <end position="131"/>
    </location>
</feature>
<feature type="compositionally biased region" description="Basic and acidic residues" evidence="1">
    <location>
        <begin position="216"/>
        <end position="241"/>
    </location>
</feature>
<feature type="compositionally biased region" description="Low complexity" evidence="1">
    <location>
        <begin position="110"/>
        <end position="121"/>
    </location>
</feature>
<feature type="compositionally biased region" description="Polar residues" evidence="1">
    <location>
        <begin position="243"/>
        <end position="256"/>
    </location>
</feature>
<dbReference type="OrthoDB" id="3870679at2759"/>
<evidence type="ECO:0000256" key="1">
    <source>
        <dbReference type="SAM" id="MobiDB-lite"/>
    </source>
</evidence>
<organism evidence="2 3">
    <name type="scientific">Polytolypa hystricis (strain UAMH7299)</name>
    <dbReference type="NCBI Taxonomy" id="1447883"/>
    <lineage>
        <taxon>Eukaryota</taxon>
        <taxon>Fungi</taxon>
        <taxon>Dikarya</taxon>
        <taxon>Ascomycota</taxon>
        <taxon>Pezizomycotina</taxon>
        <taxon>Eurotiomycetes</taxon>
        <taxon>Eurotiomycetidae</taxon>
        <taxon>Onygenales</taxon>
        <taxon>Onygenales incertae sedis</taxon>
        <taxon>Polytolypa</taxon>
    </lineage>
</organism>
<name>A0A2B7X5F4_POLH7</name>
<dbReference type="STRING" id="1447883.A0A2B7X5F4"/>
<gene>
    <name evidence="2" type="ORF">AJ80_08595</name>
</gene>
<feature type="compositionally biased region" description="Polar residues" evidence="1">
    <location>
        <begin position="182"/>
        <end position="192"/>
    </location>
</feature>
<feature type="region of interest" description="Disordered" evidence="1">
    <location>
        <begin position="441"/>
        <end position="558"/>
    </location>
</feature>
<reference evidence="2 3" key="1">
    <citation type="submission" date="2017-10" db="EMBL/GenBank/DDBJ databases">
        <title>Comparative genomics in systemic dimorphic fungi from Ajellomycetaceae.</title>
        <authorList>
            <person name="Munoz J.F."/>
            <person name="Mcewen J.G."/>
            <person name="Clay O.K."/>
            <person name="Cuomo C.A."/>
        </authorList>
    </citation>
    <scope>NUCLEOTIDE SEQUENCE [LARGE SCALE GENOMIC DNA]</scope>
    <source>
        <strain evidence="2 3">UAMH7299</strain>
    </source>
</reference>
<feature type="region of interest" description="Disordered" evidence="1">
    <location>
        <begin position="362"/>
        <end position="384"/>
    </location>
</feature>
<protein>
    <submittedName>
        <fullName evidence="2">Uncharacterized protein</fullName>
    </submittedName>
</protein>
<dbReference type="Proteomes" id="UP000224634">
    <property type="component" value="Unassembled WGS sequence"/>
</dbReference>
<feature type="compositionally biased region" description="Polar residues" evidence="1">
    <location>
        <begin position="153"/>
        <end position="163"/>
    </location>
</feature>
<evidence type="ECO:0000313" key="3">
    <source>
        <dbReference type="Proteomes" id="UP000224634"/>
    </source>
</evidence>
<feature type="compositionally biased region" description="Polar residues" evidence="1">
    <location>
        <begin position="715"/>
        <end position="724"/>
    </location>
</feature>
<accession>A0A2B7X5F4</accession>
<keyword evidence="3" id="KW-1185">Reference proteome</keyword>
<feature type="compositionally biased region" description="Polar residues" evidence="1">
    <location>
        <begin position="506"/>
        <end position="534"/>
    </location>
</feature>
<feature type="compositionally biased region" description="Basic and acidic residues" evidence="1">
    <location>
        <begin position="57"/>
        <end position="79"/>
    </location>
</feature>
<feature type="compositionally biased region" description="Low complexity" evidence="1">
    <location>
        <begin position="443"/>
        <end position="464"/>
    </location>
</feature>
<feature type="compositionally biased region" description="Polar residues" evidence="1">
    <location>
        <begin position="202"/>
        <end position="215"/>
    </location>
</feature>
<feature type="compositionally biased region" description="Basic residues" evidence="1">
    <location>
        <begin position="260"/>
        <end position="269"/>
    </location>
</feature>
<comment type="caution">
    <text evidence="2">The sequence shown here is derived from an EMBL/GenBank/DDBJ whole genome shotgun (WGS) entry which is preliminary data.</text>
</comment>
<feature type="compositionally biased region" description="Basic and acidic residues" evidence="1">
    <location>
        <begin position="287"/>
        <end position="297"/>
    </location>
</feature>
<evidence type="ECO:0000313" key="2">
    <source>
        <dbReference type="EMBL" id="PGH04011.1"/>
    </source>
</evidence>
<dbReference type="AlphaFoldDB" id="A0A2B7X5F4"/>
<feature type="region of interest" description="Disordered" evidence="1">
    <location>
        <begin position="49"/>
        <end position="306"/>
    </location>
</feature>